<accession>A0A7J0H5Y0</accession>
<dbReference type="Proteomes" id="UP000585474">
    <property type="component" value="Unassembled WGS sequence"/>
</dbReference>
<gene>
    <name evidence="2" type="ORF">Acr_27g0001980</name>
</gene>
<feature type="region of interest" description="Disordered" evidence="1">
    <location>
        <begin position="1"/>
        <end position="29"/>
    </location>
</feature>
<keyword evidence="3" id="KW-1185">Reference proteome</keyword>
<dbReference type="EMBL" id="BJWL01000027">
    <property type="protein sequence ID" value="GFZ18459.1"/>
    <property type="molecule type" value="Genomic_DNA"/>
</dbReference>
<organism evidence="2 3">
    <name type="scientific">Actinidia rufa</name>
    <dbReference type="NCBI Taxonomy" id="165716"/>
    <lineage>
        <taxon>Eukaryota</taxon>
        <taxon>Viridiplantae</taxon>
        <taxon>Streptophyta</taxon>
        <taxon>Embryophyta</taxon>
        <taxon>Tracheophyta</taxon>
        <taxon>Spermatophyta</taxon>
        <taxon>Magnoliopsida</taxon>
        <taxon>eudicotyledons</taxon>
        <taxon>Gunneridae</taxon>
        <taxon>Pentapetalae</taxon>
        <taxon>asterids</taxon>
        <taxon>Ericales</taxon>
        <taxon>Actinidiaceae</taxon>
        <taxon>Actinidia</taxon>
    </lineage>
</organism>
<dbReference type="PANTHER" id="PTHR33223:SF10">
    <property type="entry name" value="AMINOTRANSFERASE-LIKE PLANT MOBILE DOMAIN-CONTAINING PROTEIN"/>
    <property type="match status" value="1"/>
</dbReference>
<protein>
    <recommendedName>
        <fullName evidence="4">Retrotransposon gag domain-containing protein</fullName>
    </recommendedName>
</protein>
<proteinExistence type="predicted"/>
<evidence type="ECO:0000256" key="1">
    <source>
        <dbReference type="SAM" id="MobiDB-lite"/>
    </source>
</evidence>
<dbReference type="AlphaFoldDB" id="A0A7J0H5Y0"/>
<evidence type="ECO:0000313" key="2">
    <source>
        <dbReference type="EMBL" id="GFZ18459.1"/>
    </source>
</evidence>
<evidence type="ECO:0000313" key="3">
    <source>
        <dbReference type="Proteomes" id="UP000585474"/>
    </source>
</evidence>
<sequence length="201" mass="22481">MHLRSHLLPRPSASSPLDDRAYPTTNTSQAQDLEGLHREIYGMAEQMRIMNKNNVVLIQHLAANNPPPPPPTPVPEIQRSCCLHHSGDDSQNNRSMSAPVTMDALIKQTDPPFTKRVIRTWVSSRFKLPTQLKIYEGKTDPMDHLDSYKSLMAIQGYSDGVMCKAFSATLKGSARSWYKKLSLGTIDSFDELSKLFVAPIS</sequence>
<dbReference type="OrthoDB" id="1748993at2759"/>
<evidence type="ECO:0008006" key="4">
    <source>
        <dbReference type="Google" id="ProtNLM"/>
    </source>
</evidence>
<name>A0A7J0H5Y0_9ERIC</name>
<comment type="caution">
    <text evidence="2">The sequence shown here is derived from an EMBL/GenBank/DDBJ whole genome shotgun (WGS) entry which is preliminary data.</text>
</comment>
<dbReference type="PANTHER" id="PTHR33223">
    <property type="entry name" value="CCHC-TYPE DOMAIN-CONTAINING PROTEIN"/>
    <property type="match status" value="1"/>
</dbReference>
<reference evidence="2 3" key="1">
    <citation type="submission" date="2019-07" db="EMBL/GenBank/DDBJ databases">
        <title>De Novo Assembly of kiwifruit Actinidia rufa.</title>
        <authorList>
            <person name="Sugita-Konishi S."/>
            <person name="Sato K."/>
            <person name="Mori E."/>
            <person name="Abe Y."/>
            <person name="Kisaki G."/>
            <person name="Hamano K."/>
            <person name="Suezawa K."/>
            <person name="Otani M."/>
            <person name="Fukuda T."/>
            <person name="Manabe T."/>
            <person name="Gomi K."/>
            <person name="Tabuchi M."/>
            <person name="Akimitsu K."/>
            <person name="Kataoka I."/>
        </authorList>
    </citation>
    <scope>NUCLEOTIDE SEQUENCE [LARGE SCALE GENOMIC DNA]</scope>
    <source>
        <strain evidence="3">cv. Fuchu</strain>
    </source>
</reference>